<name>A0ABW5RKM1_9MICO</name>
<keyword evidence="4" id="KW-1003">Cell membrane</keyword>
<feature type="transmembrane region" description="Helical" evidence="9">
    <location>
        <begin position="294"/>
        <end position="318"/>
    </location>
</feature>
<evidence type="ECO:0000256" key="1">
    <source>
        <dbReference type="ARBA" id="ARBA00004651"/>
    </source>
</evidence>
<dbReference type="PANTHER" id="PTHR21716">
    <property type="entry name" value="TRANSMEMBRANE PROTEIN"/>
    <property type="match status" value="1"/>
</dbReference>
<evidence type="ECO:0000256" key="8">
    <source>
        <dbReference type="SAM" id="MobiDB-lite"/>
    </source>
</evidence>
<comment type="similarity">
    <text evidence="2">Belongs to the autoinducer-2 exporter (AI-2E) (TC 2.A.86) family.</text>
</comment>
<evidence type="ECO:0000256" key="4">
    <source>
        <dbReference type="ARBA" id="ARBA00022475"/>
    </source>
</evidence>
<organism evidence="10 11">
    <name type="scientific">Gulosibacter bifidus</name>
    <dbReference type="NCBI Taxonomy" id="272239"/>
    <lineage>
        <taxon>Bacteria</taxon>
        <taxon>Bacillati</taxon>
        <taxon>Actinomycetota</taxon>
        <taxon>Actinomycetes</taxon>
        <taxon>Micrococcales</taxon>
        <taxon>Microbacteriaceae</taxon>
        <taxon>Gulosibacter</taxon>
    </lineage>
</organism>
<feature type="transmembrane region" description="Helical" evidence="9">
    <location>
        <begin position="199"/>
        <end position="223"/>
    </location>
</feature>
<feature type="transmembrane region" description="Helical" evidence="9">
    <location>
        <begin position="87"/>
        <end position="107"/>
    </location>
</feature>
<keyword evidence="6 9" id="KW-1133">Transmembrane helix</keyword>
<dbReference type="PANTHER" id="PTHR21716:SF53">
    <property type="entry name" value="PERMEASE PERM-RELATED"/>
    <property type="match status" value="1"/>
</dbReference>
<feature type="transmembrane region" description="Helical" evidence="9">
    <location>
        <begin position="325"/>
        <end position="347"/>
    </location>
</feature>
<feature type="transmembrane region" description="Helical" evidence="9">
    <location>
        <begin position="265"/>
        <end position="288"/>
    </location>
</feature>
<dbReference type="Proteomes" id="UP001597453">
    <property type="component" value="Unassembled WGS sequence"/>
</dbReference>
<proteinExistence type="inferred from homology"/>
<feature type="compositionally biased region" description="Polar residues" evidence="8">
    <location>
        <begin position="1"/>
        <end position="25"/>
    </location>
</feature>
<evidence type="ECO:0000256" key="6">
    <source>
        <dbReference type="ARBA" id="ARBA00022989"/>
    </source>
</evidence>
<feature type="region of interest" description="Disordered" evidence="8">
    <location>
        <begin position="401"/>
        <end position="432"/>
    </location>
</feature>
<evidence type="ECO:0000256" key="3">
    <source>
        <dbReference type="ARBA" id="ARBA00022448"/>
    </source>
</evidence>
<feature type="transmembrane region" description="Helical" evidence="9">
    <location>
        <begin position="119"/>
        <end position="137"/>
    </location>
</feature>
<feature type="transmembrane region" description="Helical" evidence="9">
    <location>
        <begin position="359"/>
        <end position="389"/>
    </location>
</feature>
<dbReference type="EMBL" id="JBHUNF010000004">
    <property type="protein sequence ID" value="MFD2675225.1"/>
    <property type="molecule type" value="Genomic_DNA"/>
</dbReference>
<dbReference type="InterPro" id="IPR002549">
    <property type="entry name" value="AI-2E-like"/>
</dbReference>
<accession>A0ABW5RKM1</accession>
<feature type="region of interest" description="Disordered" evidence="8">
    <location>
        <begin position="1"/>
        <end position="35"/>
    </location>
</feature>
<protein>
    <submittedName>
        <fullName evidence="10">AI-2E family transporter</fullName>
    </submittedName>
</protein>
<dbReference type="RefSeq" id="WP_066057920.1">
    <property type="nucleotide sequence ID" value="NZ_JBHUNF010000004.1"/>
</dbReference>
<comment type="subcellular location">
    <subcellularLocation>
        <location evidence="1">Cell membrane</location>
        <topology evidence="1">Multi-pass membrane protein</topology>
    </subcellularLocation>
</comment>
<reference evidence="11" key="1">
    <citation type="journal article" date="2019" name="Int. J. Syst. Evol. Microbiol.">
        <title>The Global Catalogue of Microorganisms (GCM) 10K type strain sequencing project: providing services to taxonomists for standard genome sequencing and annotation.</title>
        <authorList>
            <consortium name="The Broad Institute Genomics Platform"/>
            <consortium name="The Broad Institute Genome Sequencing Center for Infectious Disease"/>
            <person name="Wu L."/>
            <person name="Ma J."/>
        </authorList>
    </citation>
    <scope>NUCLEOTIDE SEQUENCE [LARGE SCALE GENOMIC DNA]</scope>
    <source>
        <strain evidence="11">TISTR 1511</strain>
    </source>
</reference>
<dbReference type="Pfam" id="PF01594">
    <property type="entry name" value="AI-2E_transport"/>
    <property type="match status" value="1"/>
</dbReference>
<sequence length="432" mass="45168">MTHASESTRTNATTDAAVPTASTERPPSHAELQRDAEVQGRIPLPNRLGELWTDAFGVAATRALQAVILLLLGGLVIWGLLQVSIIVIPVLLALIIASAIAPVIAWLGRRGLPRTLSTVIVFVGAVVVFGGLIWLVVEQVRMQWDELVRTTTEGVGQLVAGWNKTFPQFPINDEAMGQALTAIQDGAKNISFGSVSSGIASGLSAFGSFVTSLVLFLVVLFFFTKDGPTLWSFVIRPLRAAQHRRAELMGVRAVAVMGGYVRGTVIVALVDAVFIGIGLFIVGVPLALPLSVVVFILAFIPVVGATLAGVIAAAVTLVTNGPTEAVIVAVIVLVVNQLEGNLLQPVVLGRSLKLHELVVLLALMTGTVLGGIIGTLLSVPLMAIVWALVKAWNETLPELERDADGDGVADADRDAGGDTTVGAESGAKTADA</sequence>
<comment type="caution">
    <text evidence="10">The sequence shown here is derived from an EMBL/GenBank/DDBJ whole genome shotgun (WGS) entry which is preliminary data.</text>
</comment>
<keyword evidence="7 9" id="KW-0472">Membrane</keyword>
<gene>
    <name evidence="10" type="ORF">ACFSUQ_07955</name>
</gene>
<evidence type="ECO:0000313" key="10">
    <source>
        <dbReference type="EMBL" id="MFD2675225.1"/>
    </source>
</evidence>
<evidence type="ECO:0000313" key="11">
    <source>
        <dbReference type="Proteomes" id="UP001597453"/>
    </source>
</evidence>
<keyword evidence="11" id="KW-1185">Reference proteome</keyword>
<keyword evidence="3" id="KW-0813">Transport</keyword>
<feature type="compositionally biased region" description="Basic and acidic residues" evidence="8">
    <location>
        <begin position="401"/>
        <end position="416"/>
    </location>
</feature>
<evidence type="ECO:0000256" key="2">
    <source>
        <dbReference type="ARBA" id="ARBA00009773"/>
    </source>
</evidence>
<feature type="compositionally biased region" description="Basic and acidic residues" evidence="8">
    <location>
        <begin position="26"/>
        <end position="35"/>
    </location>
</feature>
<evidence type="ECO:0000256" key="5">
    <source>
        <dbReference type="ARBA" id="ARBA00022692"/>
    </source>
</evidence>
<evidence type="ECO:0000256" key="9">
    <source>
        <dbReference type="SAM" id="Phobius"/>
    </source>
</evidence>
<evidence type="ECO:0000256" key="7">
    <source>
        <dbReference type="ARBA" id="ARBA00023136"/>
    </source>
</evidence>
<feature type="transmembrane region" description="Helical" evidence="9">
    <location>
        <begin position="63"/>
        <end position="81"/>
    </location>
</feature>
<keyword evidence="5 9" id="KW-0812">Transmembrane</keyword>